<sequence>MKKLYLFIAFVTSTFCLSKAQTTYFQQNFSAGGNTSDYVSTSPNTGQFNGLAGLSATITNNAVQFTRPTDSGTGHMSRSTNFAGPPTSLHVQFSFEVISNDLTATGTSAVIFYVGSAFNSGPQNPSNAETYARIGFNFSSTTSGQFQVRTIPAGGGGTNSASFSGRQTITFAMNNTGSNNVKYVSPTGAMESLADDTYDVWVGTTKVFNDQPVITPTQNINNFKFRINNGIGVVQIGTLLMRDISGTLPVELVSFTAKPAGKHVQLAWSTTSERDAARFVVERSSDLKEYTTVGEVAAKGTTDQRQYYGLTDESPLTGNNYYRLRQVDTDGSMQYSKIVAAVMDDETPSFELRGNPVDRNAIQLVSRNLTNAIYHLTTLTGQELAVRAEPQADQSLLLTPAQGLAPGVYLLRAQQGATRLVRKVVVR</sequence>
<gene>
    <name evidence="2" type="ORF">DYU11_03730</name>
</gene>
<dbReference type="Proteomes" id="UP000283523">
    <property type="component" value="Unassembled WGS sequence"/>
</dbReference>
<evidence type="ECO:0000313" key="2">
    <source>
        <dbReference type="EMBL" id="RIV27427.1"/>
    </source>
</evidence>
<keyword evidence="3" id="KW-1185">Reference proteome</keyword>
<reference evidence="2 3" key="1">
    <citation type="submission" date="2018-08" db="EMBL/GenBank/DDBJ databases">
        <title>Fibrisoma montanum sp. nov., isolated from Danxia mountain soil.</title>
        <authorList>
            <person name="Huang Y."/>
        </authorList>
    </citation>
    <scope>NUCLEOTIDE SEQUENCE [LARGE SCALE GENOMIC DNA]</scope>
    <source>
        <strain evidence="2 3">HYT19</strain>
    </source>
</reference>
<accession>A0A418MJ49</accession>
<dbReference type="EMBL" id="QXED01000001">
    <property type="protein sequence ID" value="RIV27427.1"/>
    <property type="molecule type" value="Genomic_DNA"/>
</dbReference>
<proteinExistence type="predicted"/>
<name>A0A418MJ49_9BACT</name>
<feature type="chain" id="PRO_5019346323" description="T9SS C-terminal target domain-containing protein" evidence="1">
    <location>
        <begin position="21"/>
        <end position="427"/>
    </location>
</feature>
<dbReference type="InterPro" id="IPR013783">
    <property type="entry name" value="Ig-like_fold"/>
</dbReference>
<evidence type="ECO:0000313" key="3">
    <source>
        <dbReference type="Proteomes" id="UP000283523"/>
    </source>
</evidence>
<keyword evidence="1" id="KW-0732">Signal</keyword>
<evidence type="ECO:0008006" key="4">
    <source>
        <dbReference type="Google" id="ProtNLM"/>
    </source>
</evidence>
<feature type="signal peptide" evidence="1">
    <location>
        <begin position="1"/>
        <end position="20"/>
    </location>
</feature>
<dbReference type="Gene3D" id="2.60.40.10">
    <property type="entry name" value="Immunoglobulins"/>
    <property type="match status" value="1"/>
</dbReference>
<dbReference type="AlphaFoldDB" id="A0A418MJ49"/>
<evidence type="ECO:0000256" key="1">
    <source>
        <dbReference type="SAM" id="SignalP"/>
    </source>
</evidence>
<protein>
    <recommendedName>
        <fullName evidence="4">T9SS C-terminal target domain-containing protein</fullName>
    </recommendedName>
</protein>
<dbReference type="RefSeq" id="WP_119666278.1">
    <property type="nucleotide sequence ID" value="NZ_QXED01000001.1"/>
</dbReference>
<organism evidence="2 3">
    <name type="scientific">Fibrisoma montanum</name>
    <dbReference type="NCBI Taxonomy" id="2305895"/>
    <lineage>
        <taxon>Bacteria</taxon>
        <taxon>Pseudomonadati</taxon>
        <taxon>Bacteroidota</taxon>
        <taxon>Cytophagia</taxon>
        <taxon>Cytophagales</taxon>
        <taxon>Spirosomataceae</taxon>
        <taxon>Fibrisoma</taxon>
    </lineage>
</organism>
<dbReference type="OrthoDB" id="1490051at2"/>
<comment type="caution">
    <text evidence="2">The sequence shown here is derived from an EMBL/GenBank/DDBJ whole genome shotgun (WGS) entry which is preliminary data.</text>
</comment>